<protein>
    <recommendedName>
        <fullName evidence="5">SAM-dependent MTase TRM10-type domain-containing protein</fullName>
    </recommendedName>
</protein>
<dbReference type="EMBL" id="KZ270066">
    <property type="protein sequence ID" value="OZC06745.1"/>
    <property type="molecule type" value="Genomic_DNA"/>
</dbReference>
<sequence length="1022" mass="118225">MECFAELLDALDEEKMATVVCKSENNQSSNRSRLNKAYNKQTHYMRVLERRRLNRSKERRRRRKNLAKNLPIKEPLNFVLQVYIDFGFAQRMSDKEIGRLVRQMGRVWGLQKKNPGLQVTLLSPDERFLCEGRQKLTGFDHFNWIISNKNINEFVMQHHMVYLSPDSQLDALLDVKPDEVYIIGGLVDETGVGSLSYCRAEALGLDARRLPIQEFLHRRDNGTFNVMLTINQVVEILVRYVNSKNWTEALSVVPKRMGYEIMKMCLDNANDLFTVYCSLIYGVILVIYYVFIVIDVFVKIIRNINCTMVHKMDEKDDFFGIEKVSEIPLPHHMKAAIMSRSRTTKKYSEASNKRNAVSDQRSAYFGSKFYSNTFQIDFIWTGREMVSDSDSSSTIVDTSGIDYLDSQYFGDFGNIEIDSEESSEVGNAAPDTSGIDYVDALYFGDFLNSRSALNENKSYNNFDKLLFKKTDKRPNLNTESDCYRINGLSSGKSAQRPLERSSNEYVGDFKEDIGCYDNENDVDDDNIQSFEILNLKTYKEMGLKKIWEEIQPVWKMSDEDLVNLMADRIIYEDEELIAFDKPYQMAYSNAPSNQAELLRILPKLSSRVTPHIDCLRMIKSIAKPVTGVILFAKNKSTQEKIKALYDNRLLEQYYRVITNMAPVHKEASINIPLFKCRRKNNNFMMLPLGVNKNNEINPFLEASTHYRVLKHDPKNHTSYMECIVNRDVPEQIRAHLGFGILCPIIGDMKYNCSRREAGRGIPPRLSDIALQDLNITGNSFRRLPMYIHLKEVICSMRFKINGTLLLDLRMPQQICYAKLDDNLAGSKSIVRWKTSAHFLVSLLYAIQTEYVKRALLHFLRRNFGIPDDRIVYLVIHFHEPLDSEIDYKWNYRICAICTRGLQMEKSLWILSTFGGALSAMGDYYKHFAEKAELVSYSQLQIANNIGDPVLISRCKLYISISLMQKNRYRAAAKIIRRQYSVAKTLQNQFLLHCCEGVWMKLRGMIENSRQMNRNTGITSNKK</sequence>
<dbReference type="PANTHER" id="PTHR36693">
    <property type="entry name" value="GH02722P"/>
    <property type="match status" value="1"/>
</dbReference>
<dbReference type="SUPFAM" id="SSF55120">
    <property type="entry name" value="Pseudouridine synthase"/>
    <property type="match status" value="1"/>
</dbReference>
<feature type="transmembrane region" description="Helical" evidence="4">
    <location>
        <begin position="273"/>
        <end position="298"/>
    </location>
</feature>
<dbReference type="Gene3D" id="3.40.1280.30">
    <property type="match status" value="1"/>
</dbReference>
<dbReference type="AlphaFoldDB" id="A0A238BPZ3"/>
<feature type="domain" description="SAM-dependent MTase TRM10-type" evidence="5">
    <location>
        <begin position="62"/>
        <end position="260"/>
    </location>
</feature>
<keyword evidence="2" id="KW-0808">Transferase</keyword>
<evidence type="ECO:0000256" key="2">
    <source>
        <dbReference type="ARBA" id="ARBA00022679"/>
    </source>
</evidence>
<keyword evidence="3" id="KW-0949">S-adenosyl-L-methionine</keyword>
<evidence type="ECO:0000313" key="6">
    <source>
        <dbReference type="EMBL" id="OZC06745.1"/>
    </source>
</evidence>
<dbReference type="GO" id="GO:0009982">
    <property type="term" value="F:pseudouridine synthase activity"/>
    <property type="evidence" value="ECO:0007669"/>
    <property type="project" value="InterPro"/>
</dbReference>
<name>A0A238BPZ3_9BILA</name>
<dbReference type="GO" id="GO:0032259">
    <property type="term" value="P:methylation"/>
    <property type="evidence" value="ECO:0007669"/>
    <property type="project" value="UniProtKB-KW"/>
</dbReference>
<accession>A0A238BPZ3</accession>
<dbReference type="InterPro" id="IPR032072">
    <property type="entry name" value="DUF4807"/>
</dbReference>
<reference evidence="6 7" key="1">
    <citation type="submission" date="2015-12" db="EMBL/GenBank/DDBJ databases">
        <title>Draft genome of the nematode, Onchocerca flexuosa.</title>
        <authorList>
            <person name="Mitreva M."/>
        </authorList>
    </citation>
    <scope>NUCLEOTIDE SEQUENCE [LARGE SCALE GENOMIC DNA]</scope>
    <source>
        <strain evidence="6">Red Deer</strain>
    </source>
</reference>
<evidence type="ECO:0000256" key="1">
    <source>
        <dbReference type="ARBA" id="ARBA00022603"/>
    </source>
</evidence>
<dbReference type="InterPro" id="IPR006145">
    <property type="entry name" value="PsdUridine_synth_RsuA/RluA"/>
</dbReference>
<evidence type="ECO:0000256" key="4">
    <source>
        <dbReference type="SAM" id="Phobius"/>
    </source>
</evidence>
<keyword evidence="1" id="KW-0489">Methyltransferase</keyword>
<dbReference type="GO" id="GO:0001522">
    <property type="term" value="P:pseudouridine synthesis"/>
    <property type="evidence" value="ECO:0007669"/>
    <property type="project" value="InterPro"/>
</dbReference>
<organism evidence="6 7">
    <name type="scientific">Onchocerca flexuosa</name>
    <dbReference type="NCBI Taxonomy" id="387005"/>
    <lineage>
        <taxon>Eukaryota</taxon>
        <taxon>Metazoa</taxon>
        <taxon>Ecdysozoa</taxon>
        <taxon>Nematoda</taxon>
        <taxon>Chromadorea</taxon>
        <taxon>Rhabditida</taxon>
        <taxon>Spirurina</taxon>
        <taxon>Spiruromorpha</taxon>
        <taxon>Filarioidea</taxon>
        <taxon>Onchocercidae</taxon>
        <taxon>Onchocerca</taxon>
    </lineage>
</organism>
<dbReference type="InterPro" id="IPR028564">
    <property type="entry name" value="MT_TRM10-typ"/>
</dbReference>
<dbReference type="OrthoDB" id="418349at2759"/>
<dbReference type="PROSITE" id="PS51675">
    <property type="entry name" value="SAM_MT_TRM10"/>
    <property type="match status" value="1"/>
</dbReference>
<dbReference type="GO" id="GO:0003723">
    <property type="term" value="F:RNA binding"/>
    <property type="evidence" value="ECO:0007669"/>
    <property type="project" value="InterPro"/>
</dbReference>
<gene>
    <name evidence="6" type="ORF">X798_06269</name>
</gene>
<keyword evidence="4" id="KW-1133">Transmembrane helix</keyword>
<proteinExistence type="predicted"/>
<evidence type="ECO:0000313" key="7">
    <source>
        <dbReference type="Proteomes" id="UP000242913"/>
    </source>
</evidence>
<dbReference type="Pfam" id="PF00849">
    <property type="entry name" value="PseudoU_synth_2"/>
    <property type="match status" value="1"/>
</dbReference>
<dbReference type="InterPro" id="IPR020103">
    <property type="entry name" value="PsdUridine_synth_cat_dom_sf"/>
</dbReference>
<evidence type="ECO:0000259" key="5">
    <source>
        <dbReference type="PROSITE" id="PS51675"/>
    </source>
</evidence>
<keyword evidence="4" id="KW-0472">Membrane</keyword>
<dbReference type="Proteomes" id="UP000242913">
    <property type="component" value="Unassembled WGS sequence"/>
</dbReference>
<dbReference type="Gene3D" id="3.30.2350.10">
    <property type="entry name" value="Pseudouridine synthase"/>
    <property type="match status" value="1"/>
</dbReference>
<dbReference type="CDD" id="cd18089">
    <property type="entry name" value="SPOUT_Trm10-like"/>
    <property type="match status" value="1"/>
</dbReference>
<dbReference type="Pfam" id="PF16065">
    <property type="entry name" value="DUF4807"/>
    <property type="match status" value="1"/>
</dbReference>
<dbReference type="GO" id="GO:0008168">
    <property type="term" value="F:methyltransferase activity"/>
    <property type="evidence" value="ECO:0007669"/>
    <property type="project" value="UniProtKB-KW"/>
</dbReference>
<keyword evidence="4" id="KW-0812">Transmembrane</keyword>
<dbReference type="InterPro" id="IPR038459">
    <property type="entry name" value="MT_TRM10-typ_sf"/>
</dbReference>
<dbReference type="PANTHER" id="PTHR36693:SF1">
    <property type="entry name" value="GH02722P"/>
    <property type="match status" value="1"/>
</dbReference>
<keyword evidence="7" id="KW-1185">Reference proteome</keyword>
<evidence type="ECO:0000256" key="3">
    <source>
        <dbReference type="ARBA" id="ARBA00022691"/>
    </source>
</evidence>